<dbReference type="Pfam" id="PF01668">
    <property type="entry name" value="SmpB"/>
    <property type="match status" value="1"/>
</dbReference>
<sequence length="169" mass="19134">MRRLAVRFGTHMAKSPNTNLATNRKARHDYEILDVVEAGIVLLGSEVKSLRGGMVQLVDAYARVIDGEMWLDGVHISPYRFAVGAGAHDPDRARKLLLHRSEIERLHDRVARERLSLVPLAIKLVDGKVKVELALARGRRKGDKRQVIAERDVQREMQRSLGRQRKGMT</sequence>
<dbReference type="NCBIfam" id="TIGR00086">
    <property type="entry name" value="smpB"/>
    <property type="match status" value="1"/>
</dbReference>
<dbReference type="PROSITE" id="PS01317">
    <property type="entry name" value="SSRP"/>
    <property type="match status" value="1"/>
</dbReference>
<dbReference type="NCBIfam" id="NF003843">
    <property type="entry name" value="PRK05422.1"/>
    <property type="match status" value="1"/>
</dbReference>
<evidence type="ECO:0000256" key="1">
    <source>
        <dbReference type="ARBA" id="ARBA00022490"/>
    </source>
</evidence>
<keyword evidence="2" id="KW-0694">RNA-binding</keyword>
<dbReference type="GO" id="GO:0005829">
    <property type="term" value="C:cytosol"/>
    <property type="evidence" value="ECO:0007669"/>
    <property type="project" value="TreeGrafter"/>
</dbReference>
<dbReference type="InterPro" id="IPR023620">
    <property type="entry name" value="SmpB"/>
</dbReference>
<protein>
    <submittedName>
        <fullName evidence="5">Unannotated protein</fullName>
    </submittedName>
</protein>
<dbReference type="SUPFAM" id="SSF74982">
    <property type="entry name" value="Small protein B (SmpB)"/>
    <property type="match status" value="1"/>
</dbReference>
<dbReference type="Gene3D" id="2.40.280.10">
    <property type="match status" value="1"/>
</dbReference>
<dbReference type="PANTHER" id="PTHR30308">
    <property type="entry name" value="TMRNA-BINDING COMPONENT OF TRANS-TRANSLATION TAGGING COMPLEX"/>
    <property type="match status" value="1"/>
</dbReference>
<organism evidence="5">
    <name type="scientific">freshwater metagenome</name>
    <dbReference type="NCBI Taxonomy" id="449393"/>
    <lineage>
        <taxon>unclassified sequences</taxon>
        <taxon>metagenomes</taxon>
        <taxon>ecological metagenomes</taxon>
    </lineage>
</organism>
<evidence type="ECO:0000256" key="2">
    <source>
        <dbReference type="ARBA" id="ARBA00022884"/>
    </source>
</evidence>
<dbReference type="AlphaFoldDB" id="A0A6J6UPQ7"/>
<accession>A0A6J6UPQ7</accession>
<dbReference type="HAMAP" id="MF_00023">
    <property type="entry name" value="SmpB"/>
    <property type="match status" value="1"/>
</dbReference>
<dbReference type="EMBL" id="CAFBQH010000014">
    <property type="protein sequence ID" value="CAB5046210.1"/>
    <property type="molecule type" value="Genomic_DNA"/>
</dbReference>
<dbReference type="InterPro" id="IPR020081">
    <property type="entry name" value="SsrA-bd_prot_CS"/>
</dbReference>
<reference evidence="5" key="1">
    <citation type="submission" date="2020-05" db="EMBL/GenBank/DDBJ databases">
        <authorList>
            <person name="Chiriac C."/>
            <person name="Salcher M."/>
            <person name="Ghai R."/>
            <person name="Kavagutti S V."/>
        </authorList>
    </citation>
    <scope>NUCLEOTIDE SEQUENCE</scope>
</reference>
<gene>
    <name evidence="4" type="ORF">UFOPK2334_00264</name>
    <name evidence="5" type="ORF">UFOPK2870_00611</name>
    <name evidence="3" type="ORF">UFOPK4179_00154</name>
    <name evidence="6" type="ORF">UFOPK4293_00369</name>
</gene>
<dbReference type="EMBL" id="CAEZZL010000036">
    <property type="protein sequence ID" value="CAB4760477.1"/>
    <property type="molecule type" value="Genomic_DNA"/>
</dbReference>
<dbReference type="EMBL" id="CAETWZ010000008">
    <property type="protein sequence ID" value="CAB4367373.1"/>
    <property type="molecule type" value="Genomic_DNA"/>
</dbReference>
<evidence type="ECO:0000313" key="5">
    <source>
        <dbReference type="EMBL" id="CAB4760477.1"/>
    </source>
</evidence>
<evidence type="ECO:0000313" key="4">
    <source>
        <dbReference type="EMBL" id="CAB4666383.1"/>
    </source>
</evidence>
<dbReference type="GO" id="GO:0070930">
    <property type="term" value="P:trans-translation-dependent protein tagging"/>
    <property type="evidence" value="ECO:0007669"/>
    <property type="project" value="TreeGrafter"/>
</dbReference>
<evidence type="ECO:0000313" key="3">
    <source>
        <dbReference type="EMBL" id="CAB4367373.1"/>
    </source>
</evidence>
<dbReference type="EMBL" id="CAEZXA010000012">
    <property type="protein sequence ID" value="CAB4666383.1"/>
    <property type="molecule type" value="Genomic_DNA"/>
</dbReference>
<dbReference type="GO" id="GO:0003723">
    <property type="term" value="F:RNA binding"/>
    <property type="evidence" value="ECO:0007669"/>
    <property type="project" value="UniProtKB-KW"/>
</dbReference>
<proteinExistence type="inferred from homology"/>
<dbReference type="PANTHER" id="PTHR30308:SF2">
    <property type="entry name" value="SSRA-BINDING PROTEIN"/>
    <property type="match status" value="1"/>
</dbReference>
<dbReference type="CDD" id="cd09294">
    <property type="entry name" value="SmpB"/>
    <property type="match status" value="1"/>
</dbReference>
<keyword evidence="1" id="KW-0963">Cytoplasm</keyword>
<name>A0A6J6UPQ7_9ZZZZ</name>
<evidence type="ECO:0000313" key="6">
    <source>
        <dbReference type="EMBL" id="CAB5046210.1"/>
    </source>
</evidence>
<dbReference type="InterPro" id="IPR000037">
    <property type="entry name" value="SsrA-bd_prot"/>
</dbReference>